<keyword evidence="3" id="KW-1185">Reference proteome</keyword>
<dbReference type="KEGG" id="tso:IZ6_10000"/>
<gene>
    <name evidence="2" type="ORF">IZ6_10000</name>
</gene>
<dbReference type="AlphaFoldDB" id="A0A6S6QRA0"/>
<accession>A0A6S6QRA0</accession>
<evidence type="ECO:0000256" key="1">
    <source>
        <dbReference type="SAM" id="SignalP"/>
    </source>
</evidence>
<name>A0A6S6QRA0_9HYPH</name>
<protein>
    <submittedName>
        <fullName evidence="2">Uncharacterized protein</fullName>
    </submittedName>
</protein>
<sequence length="139" mass="14930">MKLSFALALGALTLSAGLGLAQDNPLSGAADRFLHLRPGGSAPASPYAFDGNKCDGIPEGASGVWWGRFAGGKATFRGSGGGQKYITYTSEGCFRTARDCEAWMLALKTKYNARPIYNQCRRGYEPGADVPPWWSPENY</sequence>
<dbReference type="Proteomes" id="UP000515317">
    <property type="component" value="Chromosome"/>
</dbReference>
<evidence type="ECO:0000313" key="3">
    <source>
        <dbReference type="Proteomes" id="UP000515317"/>
    </source>
</evidence>
<feature type="chain" id="PRO_5027625825" evidence="1">
    <location>
        <begin position="22"/>
        <end position="139"/>
    </location>
</feature>
<feature type="signal peptide" evidence="1">
    <location>
        <begin position="1"/>
        <end position="21"/>
    </location>
</feature>
<proteinExistence type="predicted"/>
<keyword evidence="1" id="KW-0732">Signal</keyword>
<evidence type="ECO:0000313" key="2">
    <source>
        <dbReference type="EMBL" id="BCJ90265.1"/>
    </source>
</evidence>
<organism evidence="2 3">
    <name type="scientific">Terrihabitans soli</name>
    <dbReference type="NCBI Taxonomy" id="708113"/>
    <lineage>
        <taxon>Bacteria</taxon>
        <taxon>Pseudomonadati</taxon>
        <taxon>Pseudomonadota</taxon>
        <taxon>Alphaproteobacteria</taxon>
        <taxon>Hyphomicrobiales</taxon>
        <taxon>Terrihabitans</taxon>
    </lineage>
</organism>
<reference evidence="2 3" key="1">
    <citation type="submission" date="2020-08" db="EMBL/GenBank/DDBJ databases">
        <title>Genome sequence of Rhizobiales bacterium strain IZ6.</title>
        <authorList>
            <person name="Nakai R."/>
            <person name="Naganuma T."/>
        </authorList>
    </citation>
    <scope>NUCLEOTIDE SEQUENCE [LARGE SCALE GENOMIC DNA]</scope>
    <source>
        <strain evidence="2 3">IZ6</strain>
    </source>
</reference>
<dbReference type="EMBL" id="AP023361">
    <property type="protein sequence ID" value="BCJ90265.1"/>
    <property type="molecule type" value="Genomic_DNA"/>
</dbReference>
<dbReference type="RefSeq" id="WP_222876902.1">
    <property type="nucleotide sequence ID" value="NZ_AP023361.1"/>
</dbReference>